<protein>
    <submittedName>
        <fullName evidence="3">Uncharacterized protein</fullName>
    </submittedName>
</protein>
<reference evidence="3" key="1">
    <citation type="journal article" date="2011" name="Genome Biol.">
        <title>The draft genome of the carcinogenic human liver fluke Clonorchis sinensis.</title>
        <authorList>
            <person name="Wang X."/>
            <person name="Chen W."/>
            <person name="Huang Y."/>
            <person name="Sun J."/>
            <person name="Men J."/>
            <person name="Liu H."/>
            <person name="Luo F."/>
            <person name="Guo L."/>
            <person name="Lv X."/>
            <person name="Deng C."/>
            <person name="Zhou C."/>
            <person name="Fan Y."/>
            <person name="Li X."/>
            <person name="Huang L."/>
            <person name="Hu Y."/>
            <person name="Liang C."/>
            <person name="Hu X."/>
            <person name="Xu J."/>
            <person name="Yu X."/>
        </authorList>
    </citation>
    <scope>NUCLEOTIDE SEQUENCE [LARGE SCALE GENOMIC DNA]</scope>
    <source>
        <strain evidence="3">Henan</strain>
    </source>
</reference>
<evidence type="ECO:0000256" key="2">
    <source>
        <dbReference type="SAM" id="Phobius"/>
    </source>
</evidence>
<proteinExistence type="predicted"/>
<evidence type="ECO:0000313" key="4">
    <source>
        <dbReference type="Proteomes" id="UP000008909"/>
    </source>
</evidence>
<dbReference type="Proteomes" id="UP000008909">
    <property type="component" value="Unassembled WGS sequence"/>
</dbReference>
<accession>G7YVS5</accession>
<evidence type="ECO:0000256" key="1">
    <source>
        <dbReference type="SAM" id="MobiDB-lite"/>
    </source>
</evidence>
<dbReference type="EMBL" id="DF144514">
    <property type="protein sequence ID" value="GAA57055.1"/>
    <property type="molecule type" value="Genomic_DNA"/>
</dbReference>
<sequence length="79" mass="9034">MLTEAYLLLPVALPGAAILQFCWHACWLQLMMPSWLSWLDFHRCCPVYVFFLNGRTSTSNEGQANPKVSREPSFSRSDP</sequence>
<organism evidence="3 4">
    <name type="scientific">Clonorchis sinensis</name>
    <name type="common">Chinese liver fluke</name>
    <dbReference type="NCBI Taxonomy" id="79923"/>
    <lineage>
        <taxon>Eukaryota</taxon>
        <taxon>Metazoa</taxon>
        <taxon>Spiralia</taxon>
        <taxon>Lophotrochozoa</taxon>
        <taxon>Platyhelminthes</taxon>
        <taxon>Trematoda</taxon>
        <taxon>Digenea</taxon>
        <taxon>Opisthorchiida</taxon>
        <taxon>Opisthorchiata</taxon>
        <taxon>Opisthorchiidae</taxon>
        <taxon>Clonorchis</taxon>
    </lineage>
</organism>
<dbReference type="AlphaFoldDB" id="G7YVS5"/>
<gene>
    <name evidence="3" type="ORF">CLF_112065</name>
</gene>
<keyword evidence="2" id="KW-1133">Transmembrane helix</keyword>
<evidence type="ECO:0000313" key="3">
    <source>
        <dbReference type="EMBL" id="GAA57055.1"/>
    </source>
</evidence>
<feature type="non-terminal residue" evidence="3">
    <location>
        <position position="79"/>
    </location>
</feature>
<name>G7YVS5_CLOSI</name>
<feature type="region of interest" description="Disordered" evidence="1">
    <location>
        <begin position="56"/>
        <end position="79"/>
    </location>
</feature>
<keyword evidence="2" id="KW-0812">Transmembrane</keyword>
<keyword evidence="2" id="KW-0472">Membrane</keyword>
<keyword evidence="4" id="KW-1185">Reference proteome</keyword>
<feature type="transmembrane region" description="Helical" evidence="2">
    <location>
        <begin position="6"/>
        <end position="28"/>
    </location>
</feature>
<reference key="2">
    <citation type="submission" date="2011-10" db="EMBL/GenBank/DDBJ databases">
        <title>The genome and transcriptome sequence of Clonorchis sinensis provide insights into the carcinogenic liver fluke.</title>
        <authorList>
            <person name="Wang X."/>
            <person name="Huang Y."/>
            <person name="Chen W."/>
            <person name="Liu H."/>
            <person name="Guo L."/>
            <person name="Chen Y."/>
            <person name="Luo F."/>
            <person name="Zhou W."/>
            <person name="Sun J."/>
            <person name="Mao Q."/>
            <person name="Liang P."/>
            <person name="Zhou C."/>
            <person name="Tian Y."/>
            <person name="Men J."/>
            <person name="Lv X."/>
            <person name="Huang L."/>
            <person name="Zhou J."/>
            <person name="Hu Y."/>
            <person name="Li R."/>
            <person name="Zhang F."/>
            <person name="Lei H."/>
            <person name="Li X."/>
            <person name="Hu X."/>
            <person name="Liang C."/>
            <person name="Xu J."/>
            <person name="Wu Z."/>
            <person name="Yu X."/>
        </authorList>
    </citation>
    <scope>NUCLEOTIDE SEQUENCE</scope>
    <source>
        <strain>Henan</strain>
    </source>
</reference>